<dbReference type="InterPro" id="IPR040256">
    <property type="entry name" value="At4g02000-like"/>
</dbReference>
<name>A0ABR0MDH3_GOSAR</name>
<proteinExistence type="predicted"/>
<dbReference type="PANTHER" id="PTHR31286:SF99">
    <property type="entry name" value="DUF4283 DOMAIN-CONTAINING PROTEIN"/>
    <property type="match status" value="1"/>
</dbReference>
<reference evidence="2 3" key="1">
    <citation type="submission" date="2023-03" db="EMBL/GenBank/DDBJ databases">
        <title>WGS of Gossypium arboreum.</title>
        <authorList>
            <person name="Yu D."/>
        </authorList>
    </citation>
    <scope>NUCLEOTIDE SEQUENCE [LARGE SCALE GENOMIC DNA]</scope>
    <source>
        <tissue evidence="2">Leaf</tissue>
    </source>
</reference>
<dbReference type="EMBL" id="JARKNE010000013">
    <property type="protein sequence ID" value="KAK5771206.1"/>
    <property type="molecule type" value="Genomic_DNA"/>
</dbReference>
<comment type="caution">
    <text evidence="2">The sequence shown here is derived from an EMBL/GenBank/DDBJ whole genome shotgun (WGS) entry which is preliminary data.</text>
</comment>
<gene>
    <name evidence="2" type="ORF">PVK06_047391</name>
</gene>
<accession>A0ABR0MDH3</accession>
<dbReference type="InterPro" id="IPR025558">
    <property type="entry name" value="DUF4283"/>
</dbReference>
<feature type="domain" description="DUF4283" evidence="1">
    <location>
        <begin position="104"/>
        <end position="169"/>
    </location>
</feature>
<sequence length="306" mass="34774">MHANFSSFNSGVSRATKKVRTRSDLSLESKDLTMDGNGKKIQGSELPKATYKFTLMGALSNPSQNMFVEEDFPFIDGNITEVIEGVPLITFSDRVQKYIEHKMAKTIIVKLLGKKISFNALLNKVSHLWNLKSPIQLMDLENDFFLVRFYDEDDYNKVLVGGKWVIFGYARRGRFARLMICVNLRKPLVSKVRINEQLQHMEYESLLDVCFRYPNDTVDLKTTMKGLVRGLEQVSNGAYMKDDDLSGEEVIDADNDYSDKVVFGIAPLKMLEVDSFQAKFFQSQWDIVGPSECSLVKQTLGSAIRS</sequence>
<dbReference type="PANTHER" id="PTHR31286">
    <property type="entry name" value="GLYCINE-RICH CELL WALL STRUCTURAL PROTEIN 1.8-LIKE"/>
    <property type="match status" value="1"/>
</dbReference>
<keyword evidence="3" id="KW-1185">Reference proteome</keyword>
<dbReference type="Proteomes" id="UP001358586">
    <property type="component" value="Chromosome 13"/>
</dbReference>
<dbReference type="Pfam" id="PF14111">
    <property type="entry name" value="DUF4283"/>
    <property type="match status" value="1"/>
</dbReference>
<evidence type="ECO:0000313" key="3">
    <source>
        <dbReference type="Proteomes" id="UP001358586"/>
    </source>
</evidence>
<evidence type="ECO:0000259" key="1">
    <source>
        <dbReference type="Pfam" id="PF14111"/>
    </source>
</evidence>
<evidence type="ECO:0000313" key="2">
    <source>
        <dbReference type="EMBL" id="KAK5771206.1"/>
    </source>
</evidence>
<protein>
    <recommendedName>
        <fullName evidence="1">DUF4283 domain-containing protein</fullName>
    </recommendedName>
</protein>
<organism evidence="2 3">
    <name type="scientific">Gossypium arboreum</name>
    <name type="common">Tree cotton</name>
    <name type="synonym">Gossypium nanking</name>
    <dbReference type="NCBI Taxonomy" id="29729"/>
    <lineage>
        <taxon>Eukaryota</taxon>
        <taxon>Viridiplantae</taxon>
        <taxon>Streptophyta</taxon>
        <taxon>Embryophyta</taxon>
        <taxon>Tracheophyta</taxon>
        <taxon>Spermatophyta</taxon>
        <taxon>Magnoliopsida</taxon>
        <taxon>eudicotyledons</taxon>
        <taxon>Gunneridae</taxon>
        <taxon>Pentapetalae</taxon>
        <taxon>rosids</taxon>
        <taxon>malvids</taxon>
        <taxon>Malvales</taxon>
        <taxon>Malvaceae</taxon>
        <taxon>Malvoideae</taxon>
        <taxon>Gossypium</taxon>
    </lineage>
</organism>